<name>A0A6M0CJT9_9FLAO</name>
<dbReference type="EMBL" id="JAABOQ010000005">
    <property type="protein sequence ID" value="NER18208.1"/>
    <property type="molecule type" value="Genomic_DNA"/>
</dbReference>
<keyword evidence="2" id="KW-1185">Reference proteome</keyword>
<dbReference type="InterPro" id="IPR026265">
    <property type="entry name" value="LptC"/>
</dbReference>
<dbReference type="Pfam" id="PF06835">
    <property type="entry name" value="LptC"/>
    <property type="match status" value="1"/>
</dbReference>
<proteinExistence type="predicted"/>
<accession>A0A6M0CJT9</accession>
<comment type="caution">
    <text evidence="1">The sequence shown here is derived from an EMBL/GenBank/DDBJ whole genome shotgun (WGS) entry which is preliminary data.</text>
</comment>
<dbReference type="Gene3D" id="2.60.450.10">
    <property type="entry name" value="Lipopolysaccharide (LPS) transport protein A like domain"/>
    <property type="match status" value="1"/>
</dbReference>
<organism evidence="1 2">
    <name type="scientific">Spongiivirga citrea</name>
    <dbReference type="NCBI Taxonomy" id="1481457"/>
    <lineage>
        <taxon>Bacteria</taxon>
        <taxon>Pseudomonadati</taxon>
        <taxon>Bacteroidota</taxon>
        <taxon>Flavobacteriia</taxon>
        <taxon>Flavobacteriales</taxon>
        <taxon>Flavobacteriaceae</taxon>
        <taxon>Spongiivirga</taxon>
    </lineage>
</organism>
<evidence type="ECO:0000313" key="1">
    <source>
        <dbReference type="EMBL" id="NER18208.1"/>
    </source>
</evidence>
<sequence length="175" mass="19921">MALFFSCKNDFKEVEALSKSSKFPSGEGKNIRLTYTDSGKVVVVLRSPLSLDYSNQSFRYREFPEGIHLEFYDDAKNKSEVTSDYAILYDATSLIDLQGNVEIKTHDGGLLKTSQLYWDQNNQWMFTKKRFTFESEEGPLSGTGLDADRNFKKIHLGDIDGGEIPIGEIDKEEEH</sequence>
<protein>
    <submittedName>
        <fullName evidence="1">LPS export ABC transporter periplasmic protein LptC</fullName>
    </submittedName>
</protein>
<dbReference type="GO" id="GO:0015221">
    <property type="term" value="F:lipopolysaccharide transmembrane transporter activity"/>
    <property type="evidence" value="ECO:0007669"/>
    <property type="project" value="InterPro"/>
</dbReference>
<dbReference type="NCBIfam" id="TIGR04409">
    <property type="entry name" value="LptC_YrbK"/>
    <property type="match status" value="1"/>
</dbReference>
<dbReference type="RefSeq" id="WP_164032885.1">
    <property type="nucleotide sequence ID" value="NZ_JAABOQ010000005.1"/>
</dbReference>
<reference evidence="1 2" key="1">
    <citation type="submission" date="2020-01" db="EMBL/GenBank/DDBJ databases">
        <title>Spongiivirga citrea KCTC 32990T.</title>
        <authorList>
            <person name="Wang G."/>
        </authorList>
    </citation>
    <scope>NUCLEOTIDE SEQUENCE [LARGE SCALE GENOMIC DNA]</scope>
    <source>
        <strain evidence="1 2">KCTC 32990</strain>
    </source>
</reference>
<dbReference type="GO" id="GO:0005886">
    <property type="term" value="C:plasma membrane"/>
    <property type="evidence" value="ECO:0007669"/>
    <property type="project" value="InterPro"/>
</dbReference>
<gene>
    <name evidence="1" type="primary">lptC</name>
    <name evidence="1" type="ORF">GWK10_13365</name>
</gene>
<dbReference type="InterPro" id="IPR010664">
    <property type="entry name" value="LipoPS_assembly_LptC-rel"/>
</dbReference>
<dbReference type="Proteomes" id="UP000474296">
    <property type="component" value="Unassembled WGS sequence"/>
</dbReference>
<evidence type="ECO:0000313" key="2">
    <source>
        <dbReference type="Proteomes" id="UP000474296"/>
    </source>
</evidence>
<dbReference type="AlphaFoldDB" id="A0A6M0CJT9"/>